<name>A0A7M2Y8G9_9FLAO</name>
<dbReference type="SUPFAM" id="SSF55874">
    <property type="entry name" value="ATPase domain of HSP90 chaperone/DNA topoisomerase II/histidine kinase"/>
    <property type="match status" value="1"/>
</dbReference>
<comment type="catalytic activity">
    <reaction evidence="1">
        <text>ATP + protein L-histidine = ADP + protein N-phospho-L-histidine.</text>
        <dbReference type="EC" id="2.7.13.3"/>
    </reaction>
</comment>
<keyword evidence="6" id="KW-1133">Transmembrane helix</keyword>
<dbReference type="PROSITE" id="PS51257">
    <property type="entry name" value="PROKAR_LIPOPROTEIN"/>
    <property type="match status" value="1"/>
</dbReference>
<dbReference type="RefSeq" id="WP_193813172.1">
    <property type="nucleotide sequence ID" value="NZ_CP040442.1"/>
</dbReference>
<dbReference type="AlphaFoldDB" id="A0A7M2Y8G9"/>
<dbReference type="InterPro" id="IPR036890">
    <property type="entry name" value="HATPase_C_sf"/>
</dbReference>
<evidence type="ECO:0000256" key="2">
    <source>
        <dbReference type="ARBA" id="ARBA00012438"/>
    </source>
</evidence>
<proteinExistence type="predicted"/>
<dbReference type="InterPro" id="IPR019734">
    <property type="entry name" value="TPR_rpt"/>
</dbReference>
<dbReference type="GO" id="GO:0000160">
    <property type="term" value="P:phosphorelay signal transduction system"/>
    <property type="evidence" value="ECO:0007669"/>
    <property type="project" value="UniProtKB-KW"/>
</dbReference>
<dbReference type="Gene3D" id="1.25.40.10">
    <property type="entry name" value="Tetratricopeptide repeat domain"/>
    <property type="match status" value="2"/>
</dbReference>
<evidence type="ECO:0000256" key="1">
    <source>
        <dbReference type="ARBA" id="ARBA00000085"/>
    </source>
</evidence>
<evidence type="ECO:0000256" key="3">
    <source>
        <dbReference type="ARBA" id="ARBA00022679"/>
    </source>
</evidence>
<evidence type="ECO:0000256" key="6">
    <source>
        <dbReference type="SAM" id="Phobius"/>
    </source>
</evidence>
<dbReference type="InterPro" id="IPR050482">
    <property type="entry name" value="Sensor_HK_TwoCompSys"/>
</dbReference>
<reference evidence="7 8" key="1">
    <citation type="submission" date="2019-05" db="EMBL/GenBank/DDBJ databases">
        <title>Chryseobacterium sp. isolated from King George Island, maritime Antarctica.</title>
        <authorList>
            <person name="Peng X."/>
        </authorList>
    </citation>
    <scope>NUCLEOTIDE SEQUENCE [LARGE SCALE GENOMIC DNA]</scope>
    <source>
        <strain evidence="7 8">7-3A</strain>
    </source>
</reference>
<dbReference type="EC" id="2.7.13.3" evidence="2"/>
<keyword evidence="4" id="KW-0418">Kinase</keyword>
<dbReference type="Gene3D" id="3.30.565.10">
    <property type="entry name" value="Histidine kinase-like ATPase, C-terminal domain"/>
    <property type="match status" value="1"/>
</dbReference>
<keyword evidence="6" id="KW-0812">Transmembrane</keyword>
<evidence type="ECO:0000313" key="7">
    <source>
        <dbReference type="EMBL" id="QOW09935.1"/>
    </source>
</evidence>
<keyword evidence="3" id="KW-0808">Transferase</keyword>
<dbReference type="Proteomes" id="UP000594195">
    <property type="component" value="Chromosome"/>
</dbReference>
<evidence type="ECO:0000256" key="5">
    <source>
        <dbReference type="ARBA" id="ARBA00023012"/>
    </source>
</evidence>
<keyword evidence="8" id="KW-1185">Reference proteome</keyword>
<dbReference type="EMBL" id="CP040442">
    <property type="protein sequence ID" value="QOW09935.1"/>
    <property type="molecule type" value="Genomic_DNA"/>
</dbReference>
<dbReference type="PANTHER" id="PTHR24421:SF10">
    <property type="entry name" value="NITRATE_NITRITE SENSOR PROTEIN NARQ"/>
    <property type="match status" value="1"/>
</dbReference>
<organism evidence="7 8">
    <name type="scientific">Kaistella flava</name>
    <name type="common">ex Peng et al. 2021</name>
    <dbReference type="NCBI Taxonomy" id="2038776"/>
    <lineage>
        <taxon>Bacteria</taxon>
        <taxon>Pseudomonadati</taxon>
        <taxon>Bacteroidota</taxon>
        <taxon>Flavobacteriia</taxon>
        <taxon>Flavobacteriales</taxon>
        <taxon>Weeksellaceae</taxon>
        <taxon>Chryseobacterium group</taxon>
        <taxon>Kaistella</taxon>
    </lineage>
</organism>
<dbReference type="KEGG" id="kfa:Q73A0000_05950"/>
<feature type="transmembrane region" description="Helical" evidence="6">
    <location>
        <begin position="338"/>
        <end position="356"/>
    </location>
</feature>
<protein>
    <recommendedName>
        <fullName evidence="2">histidine kinase</fullName>
        <ecNumber evidence="2">2.7.13.3</ecNumber>
    </recommendedName>
</protein>
<dbReference type="InterPro" id="IPR011990">
    <property type="entry name" value="TPR-like_helical_dom_sf"/>
</dbReference>
<dbReference type="GO" id="GO:0004673">
    <property type="term" value="F:protein histidine kinase activity"/>
    <property type="evidence" value="ECO:0007669"/>
    <property type="project" value="UniProtKB-EC"/>
</dbReference>
<dbReference type="PANTHER" id="PTHR24421">
    <property type="entry name" value="NITRATE/NITRITE SENSOR PROTEIN NARX-RELATED"/>
    <property type="match status" value="1"/>
</dbReference>
<accession>A0A7M2Y8G9</accession>
<dbReference type="SMART" id="SM00028">
    <property type="entry name" value="TPR"/>
    <property type="match status" value="2"/>
</dbReference>
<keyword evidence="6" id="KW-0472">Membrane</keyword>
<evidence type="ECO:0000313" key="8">
    <source>
        <dbReference type="Proteomes" id="UP000594195"/>
    </source>
</evidence>
<evidence type="ECO:0000256" key="4">
    <source>
        <dbReference type="ARBA" id="ARBA00022777"/>
    </source>
</evidence>
<dbReference type="SUPFAM" id="SSF48452">
    <property type="entry name" value="TPR-like"/>
    <property type="match status" value="2"/>
</dbReference>
<sequence length="562" mass="64898">MHEKLYMFRIILILIVFIVYSCEKQDPVNKDPSVNNKNHNKANLFRSEQLSDSAFYYYSIAKDEYLLKNDSIKAAQALINMAIIQCDNGDYFGSIETSLEADTLLVNKNESIPKGFLAANYNNLAIASTKLKNFDHAENFYNLALKNVTDPENKYVYYNNIGDVLITRGDFKNAIRNLQMALHVKDSISYARALNNWAYANHFSDKSFNPIPYYYKALKIRLKDGNKHGLNSSYINLCDYYADKDPTISLQFAKQMKQTAVEANSTPDILEAIKRIIILNKNNYLENFQNYNTLSDEIQLESSKAKNQFALIRYGVEKSRAENSILKVEKLESQKKQIYLAILVLGLIMMMITGIISSKKRQKRLQQEKDLEVKKTELQYSKKVHDVVANGIYQLMTKLEHDLDISRDETLDDLEYVYDRSRNISYDAIESHESPENFSEKIRKLIGYFNTPNVQTFIAGNDPSVWEGVSHFKKGEVYQILREMLINMKKHSRADRVTIIFERIEDSITVVYRDTGIGIKKETIFKNGMRNMESRIVNLEGVIIFDTELEKGLKIDFSFSGL</sequence>
<gene>
    <name evidence="7" type="ORF">Q73A0000_05950</name>
</gene>
<keyword evidence="5" id="KW-0902">Two-component regulatory system</keyword>